<dbReference type="Proteomes" id="UP000009888">
    <property type="component" value="Unassembled WGS sequence"/>
</dbReference>
<reference evidence="3 4" key="1">
    <citation type="submission" date="2012-09" db="EMBL/GenBank/DDBJ databases">
        <title>The Genome Sequence of Actinobaculum massiliae ACS-171-V-COL2.</title>
        <authorList>
            <consortium name="The Broad Institute Genome Sequencing Platform"/>
            <person name="Earl A."/>
            <person name="Ward D."/>
            <person name="Feldgarden M."/>
            <person name="Gevers D."/>
            <person name="Saerens B."/>
            <person name="Vaneechoutte M."/>
            <person name="Walker B."/>
            <person name="Young S.K."/>
            <person name="Zeng Q."/>
            <person name="Gargeya S."/>
            <person name="Fitzgerald M."/>
            <person name="Haas B."/>
            <person name="Abouelleil A."/>
            <person name="Alvarado L."/>
            <person name="Arachchi H.M."/>
            <person name="Berlin A."/>
            <person name="Chapman S.B."/>
            <person name="Goldberg J."/>
            <person name="Griggs A."/>
            <person name="Gujja S."/>
            <person name="Hansen M."/>
            <person name="Howarth C."/>
            <person name="Imamovic A."/>
            <person name="Larimer J."/>
            <person name="McCowen C."/>
            <person name="Montmayeur A."/>
            <person name="Murphy C."/>
            <person name="Neiman D."/>
            <person name="Pearson M."/>
            <person name="Priest M."/>
            <person name="Roberts A."/>
            <person name="Saif S."/>
            <person name="Shea T."/>
            <person name="Sisk P."/>
            <person name="Sykes S."/>
            <person name="Wortman J."/>
            <person name="Nusbaum C."/>
            <person name="Birren B."/>
        </authorList>
    </citation>
    <scope>NUCLEOTIDE SEQUENCE [LARGE SCALE GENOMIC DNA]</scope>
    <source>
        <strain evidence="4">ACS-171-V-Col2</strain>
    </source>
</reference>
<dbReference type="PATRIC" id="fig|883066.3.peg.265"/>
<dbReference type="HOGENOM" id="CLU_1764083_0_0_11"/>
<keyword evidence="4" id="KW-1185">Reference proteome</keyword>
<accession>K9EFR1</accession>
<feature type="region of interest" description="Disordered" evidence="1">
    <location>
        <begin position="128"/>
        <end position="147"/>
    </location>
</feature>
<comment type="caution">
    <text evidence="3">The sequence shown here is derived from an EMBL/GenBank/DDBJ whole genome shotgun (WGS) entry which is preliminary data.</text>
</comment>
<feature type="region of interest" description="Disordered" evidence="1">
    <location>
        <begin position="20"/>
        <end position="65"/>
    </location>
</feature>
<feature type="domain" description="DUF6591" evidence="2">
    <location>
        <begin position="21"/>
        <end position="141"/>
    </location>
</feature>
<dbReference type="InterPro" id="IPR046526">
    <property type="entry name" value="DUF6591"/>
</dbReference>
<proteinExistence type="predicted"/>
<evidence type="ECO:0000256" key="1">
    <source>
        <dbReference type="SAM" id="MobiDB-lite"/>
    </source>
</evidence>
<dbReference type="Pfam" id="PF20234">
    <property type="entry name" value="DUF6591"/>
    <property type="match status" value="1"/>
</dbReference>
<dbReference type="RefSeq" id="WP_007000478.1">
    <property type="nucleotide sequence ID" value="NZ_JH992955.1"/>
</dbReference>
<gene>
    <name evidence="3" type="ORF">HMPREF9233_00260</name>
</gene>
<name>K9EFR1_9ACTO</name>
<dbReference type="EMBL" id="AGWL01000002">
    <property type="protein sequence ID" value="EKU95473.1"/>
    <property type="molecule type" value="Genomic_DNA"/>
</dbReference>
<organism evidence="3 4">
    <name type="scientific">Actinobaculum massiliense ACS-171-V-Col2</name>
    <dbReference type="NCBI Taxonomy" id="883066"/>
    <lineage>
        <taxon>Bacteria</taxon>
        <taxon>Bacillati</taxon>
        <taxon>Actinomycetota</taxon>
        <taxon>Actinomycetes</taxon>
        <taxon>Actinomycetales</taxon>
        <taxon>Actinomycetaceae</taxon>
        <taxon>Actinobaculum</taxon>
    </lineage>
</organism>
<evidence type="ECO:0000259" key="2">
    <source>
        <dbReference type="Pfam" id="PF20234"/>
    </source>
</evidence>
<evidence type="ECO:0000313" key="3">
    <source>
        <dbReference type="EMBL" id="EKU95473.1"/>
    </source>
</evidence>
<protein>
    <recommendedName>
        <fullName evidence="2">DUF6591 domain-containing protein</fullName>
    </recommendedName>
</protein>
<sequence>MMDVVNESYANAIEEWQRFADEENAEAEQSASASTEATAQEPESEDPTEESGQGGNAAGLRPEFNAAMDEYEASIDEYVHYRKQLAANPADPELSAKGMDFAKSYNGAIGEFSKWLSEDLSAEEQEYYRDVSSRMSSKVSELGRAEN</sequence>
<feature type="compositionally biased region" description="Low complexity" evidence="1">
    <location>
        <begin position="27"/>
        <end position="41"/>
    </location>
</feature>
<dbReference type="AlphaFoldDB" id="K9EFR1"/>
<evidence type="ECO:0000313" key="4">
    <source>
        <dbReference type="Proteomes" id="UP000009888"/>
    </source>
</evidence>